<proteinExistence type="predicted"/>
<dbReference type="EMBL" id="MT631476">
    <property type="protein sequence ID" value="QNO51706.1"/>
    <property type="molecule type" value="Genomic_DNA"/>
</dbReference>
<reference evidence="1" key="1">
    <citation type="submission" date="2020-06" db="EMBL/GenBank/DDBJ databases">
        <title>Unique genomic features of the anaerobic methanotrophic archaea.</title>
        <authorList>
            <person name="Chadwick G.L."/>
            <person name="Skennerton C.T."/>
            <person name="Laso-Perez R."/>
            <person name="Leu A.O."/>
            <person name="Speth D.R."/>
            <person name="Yu H."/>
            <person name="Morgan-Lang C."/>
            <person name="Hatzenpichler R."/>
            <person name="Goudeau D."/>
            <person name="Malmstrom R."/>
            <person name="Brazelton W.J."/>
            <person name="Woyke T."/>
            <person name="Hallam S.J."/>
            <person name="Tyson G.W."/>
            <person name="Wegener G."/>
            <person name="Boetius A."/>
            <person name="Orphan V."/>
        </authorList>
    </citation>
    <scope>NUCLEOTIDE SEQUENCE</scope>
</reference>
<organism evidence="1">
    <name type="scientific">Candidatus Methanophagaceae archaeon ANME-1 ERB6</name>
    <dbReference type="NCBI Taxonomy" id="2759912"/>
    <lineage>
        <taxon>Archaea</taxon>
        <taxon>Methanobacteriati</taxon>
        <taxon>Methanobacteriota</taxon>
        <taxon>Stenosarchaea group</taxon>
        <taxon>Methanomicrobia</taxon>
        <taxon>Candidatus Methanophagales</taxon>
        <taxon>Candidatus Methanophagaceae</taxon>
    </lineage>
</organism>
<evidence type="ECO:0000313" key="1">
    <source>
        <dbReference type="EMBL" id="QNO51706.1"/>
    </source>
</evidence>
<name>A0A7G9YUM2_9EURY</name>
<dbReference type="AlphaFoldDB" id="A0A7G9YUM2"/>
<protein>
    <submittedName>
        <fullName evidence="1">Uncharacterized protein</fullName>
    </submittedName>
</protein>
<accession>A0A7G9YUM2</accession>
<sequence>MPDRNSIIEKREAEKEKDKVVVLDFGGAV</sequence>
<gene>
    <name evidence="1" type="ORF">GMKFMAKO_00022</name>
</gene>